<dbReference type="RefSeq" id="WP_184791770.1">
    <property type="nucleotide sequence ID" value="NZ_BONT01000059.1"/>
</dbReference>
<comment type="caution">
    <text evidence="1">The sequence shown here is derived from an EMBL/GenBank/DDBJ whole genome shotgun (WGS) entry which is preliminary data.</text>
</comment>
<accession>A0A841G2G3</accession>
<keyword evidence="2" id="KW-1185">Reference proteome</keyword>
<dbReference type="AlphaFoldDB" id="A0A841G2G3"/>
<dbReference type="Proteomes" id="UP000548476">
    <property type="component" value="Unassembled WGS sequence"/>
</dbReference>
<sequence length="47" mass="5580">MSLVNRIQRFLHSPKGRAMSGKAQRYLQKPETQHKLRRLVAKLRGRH</sequence>
<dbReference type="EMBL" id="JACHGT010000018">
    <property type="protein sequence ID" value="MBB6038889.1"/>
    <property type="molecule type" value="Genomic_DNA"/>
</dbReference>
<proteinExistence type="predicted"/>
<name>A0A841G2G3_9ACTN</name>
<evidence type="ECO:0000313" key="2">
    <source>
        <dbReference type="Proteomes" id="UP000548476"/>
    </source>
</evidence>
<protein>
    <submittedName>
        <fullName evidence="1">Uncharacterized protein</fullName>
    </submittedName>
</protein>
<organism evidence="1 2">
    <name type="scientific">Phytomonospora endophytica</name>
    <dbReference type="NCBI Taxonomy" id="714109"/>
    <lineage>
        <taxon>Bacteria</taxon>
        <taxon>Bacillati</taxon>
        <taxon>Actinomycetota</taxon>
        <taxon>Actinomycetes</taxon>
        <taxon>Micromonosporales</taxon>
        <taxon>Micromonosporaceae</taxon>
        <taxon>Phytomonospora</taxon>
    </lineage>
</organism>
<evidence type="ECO:0000313" key="1">
    <source>
        <dbReference type="EMBL" id="MBB6038889.1"/>
    </source>
</evidence>
<gene>
    <name evidence="1" type="ORF">HNR73_006775</name>
</gene>
<reference evidence="1 2" key="1">
    <citation type="submission" date="2020-08" db="EMBL/GenBank/DDBJ databases">
        <title>Genomic Encyclopedia of Type Strains, Phase IV (KMG-IV): sequencing the most valuable type-strain genomes for metagenomic binning, comparative biology and taxonomic classification.</title>
        <authorList>
            <person name="Goeker M."/>
        </authorList>
    </citation>
    <scope>NUCLEOTIDE SEQUENCE [LARGE SCALE GENOMIC DNA]</scope>
    <source>
        <strain evidence="1 2">YIM 65646</strain>
    </source>
</reference>